<accession>A0AA37XBU2</accession>
<gene>
    <name evidence="3" type="ORF">GCM10025874_23390</name>
</gene>
<organism evidence="3 4">
    <name type="scientific">Arenivirga flava</name>
    <dbReference type="NCBI Taxonomy" id="1930060"/>
    <lineage>
        <taxon>Bacteria</taxon>
        <taxon>Bacillati</taxon>
        <taxon>Actinomycetota</taxon>
        <taxon>Actinomycetes</taxon>
        <taxon>Micrococcales</taxon>
        <taxon>Microbacteriaceae</taxon>
        <taxon>Arenivirga</taxon>
    </lineage>
</organism>
<proteinExistence type="predicted"/>
<reference evidence="3 4" key="1">
    <citation type="journal article" date="2014" name="Int. J. Syst. Evol. Microbiol.">
        <title>Complete genome sequence of Corynebacterium casei LMG S-19264T (=DSM 44701T), isolated from a smear-ripened cheese.</title>
        <authorList>
            <consortium name="US DOE Joint Genome Institute (JGI-PGF)"/>
            <person name="Walter F."/>
            <person name="Albersmeier A."/>
            <person name="Kalinowski J."/>
            <person name="Ruckert C."/>
        </authorList>
    </citation>
    <scope>NUCLEOTIDE SEQUENCE [LARGE SCALE GENOMIC DNA]</scope>
    <source>
        <strain evidence="3 4">NBRC 112289</strain>
    </source>
</reference>
<feature type="region of interest" description="Disordered" evidence="1">
    <location>
        <begin position="166"/>
        <end position="185"/>
    </location>
</feature>
<dbReference type="EMBL" id="BSUL01000001">
    <property type="protein sequence ID" value="GMA29086.1"/>
    <property type="molecule type" value="Genomic_DNA"/>
</dbReference>
<dbReference type="AlphaFoldDB" id="A0AA37XBU2"/>
<evidence type="ECO:0000313" key="4">
    <source>
        <dbReference type="Proteomes" id="UP001157160"/>
    </source>
</evidence>
<sequence>MLGLAVLGMIPVLGIAATSAAFTDSALIELGTGVSGSAIGHPGRFDLAVLDDAGLPQDAAEDAQAVRLSVTGSPVLSQDDPVVMVVSILNRPGSPDGDVVIELYDPDPVAGDPFGSLRFDLYLAGSTVPAIAGASADEVNRAGIVLEGLASGETRTVRLEATIEQPPAVPGSGTRIGLRGVGETR</sequence>
<comment type="caution">
    <text evidence="3">The sequence shown here is derived from an EMBL/GenBank/DDBJ whole genome shotgun (WGS) entry which is preliminary data.</text>
</comment>
<dbReference type="Proteomes" id="UP001157160">
    <property type="component" value="Unassembled WGS sequence"/>
</dbReference>
<evidence type="ECO:0000256" key="1">
    <source>
        <dbReference type="SAM" id="MobiDB-lite"/>
    </source>
</evidence>
<protein>
    <submittedName>
        <fullName evidence="3">Uncharacterized protein</fullName>
    </submittedName>
</protein>
<feature type="signal peptide" evidence="2">
    <location>
        <begin position="1"/>
        <end position="21"/>
    </location>
</feature>
<keyword evidence="2" id="KW-0732">Signal</keyword>
<name>A0AA37XBU2_9MICO</name>
<evidence type="ECO:0000256" key="2">
    <source>
        <dbReference type="SAM" id="SignalP"/>
    </source>
</evidence>
<keyword evidence="4" id="KW-1185">Reference proteome</keyword>
<evidence type="ECO:0000313" key="3">
    <source>
        <dbReference type="EMBL" id="GMA29086.1"/>
    </source>
</evidence>
<feature type="chain" id="PRO_5041328719" evidence="2">
    <location>
        <begin position="22"/>
        <end position="185"/>
    </location>
</feature>